<evidence type="ECO:0000313" key="2">
    <source>
        <dbReference type="Proteomes" id="UP000003781"/>
    </source>
</evidence>
<dbReference type="Proteomes" id="UP000003781">
    <property type="component" value="Unassembled WGS sequence"/>
</dbReference>
<reference evidence="1 2" key="1">
    <citation type="submission" date="2007-03" db="EMBL/GenBank/DDBJ databases">
        <authorList>
            <person name="Stal L."/>
            <person name="Ferriera S."/>
            <person name="Johnson J."/>
            <person name="Kravitz S."/>
            <person name="Beeson K."/>
            <person name="Sutton G."/>
            <person name="Rogers Y.-H."/>
            <person name="Friedman R."/>
            <person name="Frazier M."/>
            <person name="Venter J.C."/>
        </authorList>
    </citation>
    <scope>NUCLEOTIDE SEQUENCE [LARGE SCALE GENOMIC DNA]</scope>
    <source>
        <strain evidence="1 2">CCY0110</strain>
    </source>
</reference>
<dbReference type="AlphaFoldDB" id="A3IWQ9"/>
<dbReference type="OrthoDB" id="559685at2"/>
<proteinExistence type="predicted"/>
<dbReference type="RefSeq" id="WP_008277816.1">
    <property type="nucleotide sequence ID" value="NZ_AAXW01000055.1"/>
</dbReference>
<comment type="caution">
    <text evidence="1">The sequence shown here is derived from an EMBL/GenBank/DDBJ whole genome shotgun (WGS) entry which is preliminary data.</text>
</comment>
<dbReference type="eggNOG" id="ENOG5032S8F">
    <property type="taxonomic scope" value="Bacteria"/>
</dbReference>
<gene>
    <name evidence="1" type="ORF">CY0110_08636</name>
</gene>
<dbReference type="EMBL" id="AAXW01000055">
    <property type="protein sequence ID" value="EAZ89064.1"/>
    <property type="molecule type" value="Genomic_DNA"/>
</dbReference>
<organism evidence="1 2">
    <name type="scientific">Crocosphaera chwakensis CCY0110</name>
    <dbReference type="NCBI Taxonomy" id="391612"/>
    <lineage>
        <taxon>Bacteria</taxon>
        <taxon>Bacillati</taxon>
        <taxon>Cyanobacteriota</taxon>
        <taxon>Cyanophyceae</taxon>
        <taxon>Oscillatoriophycideae</taxon>
        <taxon>Chroococcales</taxon>
        <taxon>Aphanothecaceae</taxon>
        <taxon>Crocosphaera</taxon>
        <taxon>Crocosphaera chwakensis</taxon>
    </lineage>
</organism>
<accession>A3IWQ9</accession>
<name>A3IWQ9_9CHRO</name>
<evidence type="ECO:0000313" key="1">
    <source>
        <dbReference type="EMBL" id="EAZ89064.1"/>
    </source>
</evidence>
<sequence length="82" mass="9591">MDAFSPTPPDWTENAVHGLQFCCPRCHSSANKAQNVWINRRAPVITEDYVRRWQEFYLCECEQAWWAWSSDRPPSDLTSDKG</sequence>
<keyword evidence="2" id="KW-1185">Reference proteome</keyword>
<protein>
    <submittedName>
        <fullName evidence="1">Uncharacterized protein</fullName>
    </submittedName>
</protein>